<reference evidence="2" key="1">
    <citation type="journal article" date="2012" name="MBio">
        <title>Comparative genome analysis of Trichophyton rubrum and related dermatophytes reveals candidate genes involved in infection.</title>
        <authorList>
            <person name="Martinez D.A."/>
            <person name="Oliver B.G."/>
            <person name="Graeser Y."/>
            <person name="Goldberg J.M."/>
            <person name="Li W."/>
            <person name="Martinez-Rossi N.M."/>
            <person name="Monod M."/>
            <person name="Shelest E."/>
            <person name="Barton R.C."/>
            <person name="Birch E."/>
            <person name="Brakhage A.A."/>
            <person name="Chen Z."/>
            <person name="Gurr S.J."/>
            <person name="Heiman D."/>
            <person name="Heitman J."/>
            <person name="Kosti I."/>
            <person name="Rossi A."/>
            <person name="Saif S."/>
            <person name="Samalova M."/>
            <person name="Saunders C.W."/>
            <person name="Shea T."/>
            <person name="Summerbell R.C."/>
            <person name="Xu J."/>
            <person name="Young S."/>
            <person name="Zeng Q."/>
            <person name="Birren B.W."/>
            <person name="Cuomo C.A."/>
            <person name="White T.C."/>
        </authorList>
    </citation>
    <scope>NUCLEOTIDE SEQUENCE [LARGE SCALE GENOMIC DNA]</scope>
    <source>
        <strain evidence="2">ATCC MYA-4605 / CBS 113480</strain>
    </source>
</reference>
<name>C5FUB8_ARTOC</name>
<sequence>MFKDSTFTCPDESEWKFDKKISEKSIRFHDERDVALAESQAVYHCHQVKGQSVGKEAIIKVRMQVPHIYPANSDPNIRAREAVTECIPGPTATEILTLTHLNKKRCSVVPQLLYRVNHYQSIEMSIPMGYVVILIMQKCPGAPLTDFWRYNEAKREKIREAFRRGYTNFLSYNAYAEDPRKENIIYDEQENKCWFIDHEQTDILDGPESLSFYEDDFVRWGLRPYIPGGNCYRCSSPKVSEILNEYIKVPEILNGTFLKDINIHSV</sequence>
<dbReference type="Proteomes" id="UP000002035">
    <property type="component" value="Unassembled WGS sequence"/>
</dbReference>
<dbReference type="EMBL" id="DS995706">
    <property type="protein sequence ID" value="EEQ33502.1"/>
    <property type="molecule type" value="Genomic_DNA"/>
</dbReference>
<keyword evidence="2" id="KW-1185">Reference proteome</keyword>
<dbReference type="VEuPathDB" id="FungiDB:MCYG_06321"/>
<dbReference type="HOGENOM" id="CLU_078302_1_0_1"/>
<evidence type="ECO:0000313" key="2">
    <source>
        <dbReference type="Proteomes" id="UP000002035"/>
    </source>
</evidence>
<evidence type="ECO:0008006" key="3">
    <source>
        <dbReference type="Google" id="ProtNLM"/>
    </source>
</evidence>
<evidence type="ECO:0000313" key="1">
    <source>
        <dbReference type="EMBL" id="EEQ33502.1"/>
    </source>
</evidence>
<protein>
    <recommendedName>
        <fullName evidence="3">Protein kinase domain-containing protein</fullName>
    </recommendedName>
</protein>
<dbReference type="InterPro" id="IPR011009">
    <property type="entry name" value="Kinase-like_dom_sf"/>
</dbReference>
<dbReference type="AlphaFoldDB" id="C5FUB8"/>
<accession>C5FUB8</accession>
<gene>
    <name evidence="1" type="ORF">MCYG_06321</name>
</gene>
<dbReference type="STRING" id="554155.C5FUB8"/>
<dbReference type="RefSeq" id="XP_002844357.1">
    <property type="nucleotide sequence ID" value="XM_002844311.1"/>
</dbReference>
<organism evidence="1 2">
    <name type="scientific">Arthroderma otae (strain ATCC MYA-4605 / CBS 113480)</name>
    <name type="common">Microsporum canis</name>
    <dbReference type="NCBI Taxonomy" id="554155"/>
    <lineage>
        <taxon>Eukaryota</taxon>
        <taxon>Fungi</taxon>
        <taxon>Dikarya</taxon>
        <taxon>Ascomycota</taxon>
        <taxon>Pezizomycotina</taxon>
        <taxon>Eurotiomycetes</taxon>
        <taxon>Eurotiomycetidae</taxon>
        <taxon>Onygenales</taxon>
        <taxon>Arthrodermataceae</taxon>
        <taxon>Microsporum</taxon>
    </lineage>
</organism>
<dbReference type="SUPFAM" id="SSF56112">
    <property type="entry name" value="Protein kinase-like (PK-like)"/>
    <property type="match status" value="1"/>
</dbReference>
<dbReference type="eggNOG" id="ENOG502TK2A">
    <property type="taxonomic scope" value="Eukaryota"/>
</dbReference>
<proteinExistence type="predicted"/>
<dbReference type="GeneID" id="9226894"/>
<dbReference type="OrthoDB" id="5401170at2759"/>